<evidence type="ECO:0000256" key="5">
    <source>
        <dbReference type="ARBA" id="ARBA00023237"/>
    </source>
</evidence>
<dbReference type="Proteomes" id="UP000199532">
    <property type="component" value="Unassembled WGS sequence"/>
</dbReference>
<proteinExistence type="inferred from homology"/>
<organism evidence="8 9">
    <name type="scientific">Dyadobacter koreensis</name>
    <dbReference type="NCBI Taxonomy" id="408657"/>
    <lineage>
        <taxon>Bacteria</taxon>
        <taxon>Pseudomonadati</taxon>
        <taxon>Bacteroidota</taxon>
        <taxon>Cytophagia</taxon>
        <taxon>Cytophagales</taxon>
        <taxon>Spirosomataceae</taxon>
        <taxon>Dyadobacter</taxon>
    </lineage>
</organism>
<accession>A0A1H6QF83</accession>
<evidence type="ECO:0000259" key="7">
    <source>
        <dbReference type="Pfam" id="PF14322"/>
    </source>
</evidence>
<evidence type="ECO:0000256" key="3">
    <source>
        <dbReference type="ARBA" id="ARBA00022729"/>
    </source>
</evidence>
<reference evidence="8 9" key="1">
    <citation type="submission" date="2016-10" db="EMBL/GenBank/DDBJ databases">
        <authorList>
            <person name="de Groot N.N."/>
        </authorList>
    </citation>
    <scope>NUCLEOTIDE SEQUENCE [LARGE SCALE GENOMIC DNA]</scope>
    <source>
        <strain evidence="8 9">DSM 19938</strain>
    </source>
</reference>
<dbReference type="GO" id="GO:0009279">
    <property type="term" value="C:cell outer membrane"/>
    <property type="evidence" value="ECO:0007669"/>
    <property type="project" value="UniProtKB-SubCell"/>
</dbReference>
<dbReference type="AlphaFoldDB" id="A0A1H6QF83"/>
<evidence type="ECO:0000256" key="1">
    <source>
        <dbReference type="ARBA" id="ARBA00004442"/>
    </source>
</evidence>
<keyword evidence="9" id="KW-1185">Reference proteome</keyword>
<dbReference type="EMBL" id="FNXY01000001">
    <property type="protein sequence ID" value="SEI39604.1"/>
    <property type="molecule type" value="Genomic_DNA"/>
</dbReference>
<dbReference type="Pfam" id="PF07980">
    <property type="entry name" value="SusD_RagB"/>
    <property type="match status" value="1"/>
</dbReference>
<dbReference type="InterPro" id="IPR033985">
    <property type="entry name" value="SusD-like_N"/>
</dbReference>
<dbReference type="InterPro" id="IPR011990">
    <property type="entry name" value="TPR-like_helical_dom_sf"/>
</dbReference>
<dbReference type="Gene3D" id="1.25.40.390">
    <property type="match status" value="1"/>
</dbReference>
<gene>
    <name evidence="8" type="ORF">SAMN04487995_0370</name>
</gene>
<evidence type="ECO:0000256" key="4">
    <source>
        <dbReference type="ARBA" id="ARBA00023136"/>
    </source>
</evidence>
<evidence type="ECO:0000259" key="6">
    <source>
        <dbReference type="Pfam" id="PF07980"/>
    </source>
</evidence>
<feature type="domain" description="SusD-like N-terminal" evidence="7">
    <location>
        <begin position="78"/>
        <end position="222"/>
    </location>
</feature>
<evidence type="ECO:0000313" key="8">
    <source>
        <dbReference type="EMBL" id="SEI39604.1"/>
    </source>
</evidence>
<name>A0A1H6QF83_9BACT</name>
<keyword evidence="5" id="KW-0998">Cell outer membrane</keyword>
<feature type="domain" description="RagB/SusD" evidence="6">
    <location>
        <begin position="324"/>
        <end position="456"/>
    </location>
</feature>
<evidence type="ECO:0000313" key="9">
    <source>
        <dbReference type="Proteomes" id="UP000199532"/>
    </source>
</evidence>
<evidence type="ECO:0000256" key="2">
    <source>
        <dbReference type="ARBA" id="ARBA00006275"/>
    </source>
</evidence>
<comment type="subcellular location">
    <subcellularLocation>
        <location evidence="1">Cell outer membrane</location>
    </subcellularLocation>
</comment>
<protein>
    <submittedName>
        <fullName evidence="8">RagB/SusD domain-containing protein</fullName>
    </submittedName>
</protein>
<keyword evidence="3" id="KW-0732">Signal</keyword>
<dbReference type="STRING" id="408657.SAMN04487995_0370"/>
<sequence>MYVPAAIALLLGGCRDWVEVPVPVSQLSSSSVYQDDATASAAMAGVYIQMMSSASYFASGGAGSVTVLSGLSADELESQATATSGVTFYNNALDRFNTDNARLWQQAYKTIYYANSVLEGLQKSQNVSQPVRGRLAGEALFLRAFCHFYLVNLYGDVPLVRSTDYKQNQSVARAPSDSVYAQILSDLTVAKTALASDYSIDQGQRIRPNARAAAALMARIYLYRKDWLKAADQASELIGAVSEFRLTAVDSVFLKNSREAIWQLMPVSPVLNTYEGNIFVLNAAPTSVSLHRELAKQFLSTDLRNRWIGRINAQNQLFFFPYKYKIRTGVPVQEYSMVLRLAEQYLIRAEAYVHLGQNQSAVQDLNQIRLRAGLEPLGPEALQLNKQALLDSVYQQRRLELFCEWGHRWFDLKRTGNAGPKLTESKSVRWQESAVLYPIPDSEIQLNSALVQNPGY</sequence>
<dbReference type="SUPFAM" id="SSF48452">
    <property type="entry name" value="TPR-like"/>
    <property type="match status" value="1"/>
</dbReference>
<dbReference type="CDD" id="cd08977">
    <property type="entry name" value="SusD"/>
    <property type="match status" value="1"/>
</dbReference>
<comment type="similarity">
    <text evidence="2">Belongs to the SusD family.</text>
</comment>
<dbReference type="Pfam" id="PF14322">
    <property type="entry name" value="SusD-like_3"/>
    <property type="match status" value="1"/>
</dbReference>
<keyword evidence="4" id="KW-0472">Membrane</keyword>
<dbReference type="InterPro" id="IPR012944">
    <property type="entry name" value="SusD_RagB_dom"/>
</dbReference>